<evidence type="ECO:0000313" key="9">
    <source>
        <dbReference type="Proteomes" id="UP000199079"/>
    </source>
</evidence>
<comment type="cofactor">
    <cofactor evidence="5">
        <name>[2Fe-2S] cluster</name>
        <dbReference type="ChEBI" id="CHEBI:190135"/>
    </cofactor>
</comment>
<evidence type="ECO:0000256" key="1">
    <source>
        <dbReference type="ARBA" id="ARBA00022714"/>
    </source>
</evidence>
<evidence type="ECO:0000256" key="3">
    <source>
        <dbReference type="ARBA" id="ARBA00023004"/>
    </source>
</evidence>
<dbReference type="OrthoDB" id="6837at2157"/>
<dbReference type="Gene3D" id="2.102.10.10">
    <property type="entry name" value="Rieske [2Fe-2S] iron-sulphur domain"/>
    <property type="match status" value="1"/>
</dbReference>
<keyword evidence="8" id="KW-0560">Oxidoreductase</keyword>
<dbReference type="PANTHER" id="PTHR21496:SF0">
    <property type="entry name" value="RIESKE DOMAIN-CONTAINING PROTEIN"/>
    <property type="match status" value="1"/>
</dbReference>
<dbReference type="GO" id="GO:0051213">
    <property type="term" value="F:dioxygenase activity"/>
    <property type="evidence" value="ECO:0007669"/>
    <property type="project" value="UniProtKB-KW"/>
</dbReference>
<dbReference type="GeneID" id="43837801"/>
<dbReference type="GO" id="GO:0051537">
    <property type="term" value="F:2 iron, 2 sulfur cluster binding"/>
    <property type="evidence" value="ECO:0007669"/>
    <property type="project" value="UniProtKB-KW"/>
</dbReference>
<gene>
    <name evidence="8" type="ORF">SAMN05216564_103333</name>
</gene>
<dbReference type="InterPro" id="IPR017941">
    <property type="entry name" value="Rieske_2Fe-2S"/>
</dbReference>
<dbReference type="PROSITE" id="PS51296">
    <property type="entry name" value="RIESKE"/>
    <property type="match status" value="1"/>
</dbReference>
<evidence type="ECO:0000256" key="4">
    <source>
        <dbReference type="ARBA" id="ARBA00023014"/>
    </source>
</evidence>
<evidence type="ECO:0000256" key="6">
    <source>
        <dbReference type="SAM" id="MobiDB-lite"/>
    </source>
</evidence>
<feature type="region of interest" description="Disordered" evidence="6">
    <location>
        <begin position="23"/>
        <end position="48"/>
    </location>
</feature>
<reference evidence="9" key="1">
    <citation type="submission" date="2016-10" db="EMBL/GenBank/DDBJ databases">
        <authorList>
            <person name="Varghese N."/>
            <person name="Submissions S."/>
        </authorList>
    </citation>
    <scope>NUCLEOTIDE SEQUENCE [LARGE SCALE GENOMIC DNA]</scope>
    <source>
        <strain evidence="9">DC30,IBRC 10041,KCTC 4046</strain>
    </source>
</reference>
<sequence>MTADSPSDVTCDHGGCGEAASDIKAASDVEAETETAADGGTTVTDPDDEAFDREAFTKVATVDEIAAGEGEGYTVKGIEIAVFNLDGEFYAISNRCAHQRAPLHKAGDRKINAEDTWTEKRGGVNVEDCTVSCPWHLWEWDLETGVHEASGKRIGTFDCVVDGEDVLVRI</sequence>
<protein>
    <submittedName>
        <fullName evidence="8">Ferredoxin subunit of nitrite reductase or a ring-hydroxylating dioxygenase</fullName>
    </submittedName>
</protein>
<keyword evidence="4" id="KW-0411">Iron-sulfur</keyword>
<keyword evidence="2" id="KW-0479">Metal-binding</keyword>
<keyword evidence="8" id="KW-0223">Dioxygenase</keyword>
<keyword evidence="9" id="KW-1185">Reference proteome</keyword>
<dbReference type="SUPFAM" id="SSF50022">
    <property type="entry name" value="ISP domain"/>
    <property type="match status" value="1"/>
</dbReference>
<evidence type="ECO:0000256" key="2">
    <source>
        <dbReference type="ARBA" id="ARBA00022723"/>
    </source>
</evidence>
<evidence type="ECO:0000256" key="5">
    <source>
        <dbReference type="ARBA" id="ARBA00034078"/>
    </source>
</evidence>
<keyword evidence="3" id="KW-0408">Iron</keyword>
<evidence type="ECO:0000259" key="7">
    <source>
        <dbReference type="PROSITE" id="PS51296"/>
    </source>
</evidence>
<proteinExistence type="predicted"/>
<dbReference type="AlphaFoldDB" id="A0A1H3HLM5"/>
<dbReference type="Pfam" id="PF00355">
    <property type="entry name" value="Rieske"/>
    <property type="match status" value="1"/>
</dbReference>
<dbReference type="Proteomes" id="UP000199079">
    <property type="component" value="Unassembled WGS sequence"/>
</dbReference>
<dbReference type="EMBL" id="FNPC01000003">
    <property type="protein sequence ID" value="SDY16413.1"/>
    <property type="molecule type" value="Genomic_DNA"/>
</dbReference>
<keyword evidence="1" id="KW-0001">2Fe-2S</keyword>
<dbReference type="InterPro" id="IPR036922">
    <property type="entry name" value="Rieske_2Fe-2S_sf"/>
</dbReference>
<organism evidence="8 9">
    <name type="scientific">Halopenitus persicus</name>
    <dbReference type="NCBI Taxonomy" id="1048396"/>
    <lineage>
        <taxon>Archaea</taxon>
        <taxon>Methanobacteriati</taxon>
        <taxon>Methanobacteriota</taxon>
        <taxon>Stenosarchaea group</taxon>
        <taxon>Halobacteria</taxon>
        <taxon>Halobacteriales</taxon>
        <taxon>Haloferacaceae</taxon>
        <taxon>Halopenitus</taxon>
    </lineage>
</organism>
<evidence type="ECO:0000313" key="8">
    <source>
        <dbReference type="EMBL" id="SDY16413.1"/>
    </source>
</evidence>
<dbReference type="PANTHER" id="PTHR21496">
    <property type="entry name" value="FERREDOXIN-RELATED"/>
    <property type="match status" value="1"/>
</dbReference>
<name>A0A1H3HLM5_9EURY</name>
<dbReference type="GO" id="GO:0046872">
    <property type="term" value="F:metal ion binding"/>
    <property type="evidence" value="ECO:0007669"/>
    <property type="project" value="UniProtKB-KW"/>
</dbReference>
<feature type="domain" description="Rieske" evidence="7">
    <location>
        <begin position="57"/>
        <end position="168"/>
    </location>
</feature>
<accession>A0A1H3HLM5</accession>
<dbReference type="RefSeq" id="WP_021073942.1">
    <property type="nucleotide sequence ID" value="NZ_FNPC01000003.1"/>
</dbReference>